<protein>
    <submittedName>
        <fullName evidence="1">Uncharacterized protein</fullName>
    </submittedName>
</protein>
<accession>A0AAP0NZE3</accession>
<proteinExistence type="predicted"/>
<organism evidence="1 2">
    <name type="scientific">Stephania cephalantha</name>
    <dbReference type="NCBI Taxonomy" id="152367"/>
    <lineage>
        <taxon>Eukaryota</taxon>
        <taxon>Viridiplantae</taxon>
        <taxon>Streptophyta</taxon>
        <taxon>Embryophyta</taxon>
        <taxon>Tracheophyta</taxon>
        <taxon>Spermatophyta</taxon>
        <taxon>Magnoliopsida</taxon>
        <taxon>Ranunculales</taxon>
        <taxon>Menispermaceae</taxon>
        <taxon>Menispermoideae</taxon>
        <taxon>Cissampelideae</taxon>
        <taxon>Stephania</taxon>
    </lineage>
</organism>
<reference evidence="1 2" key="1">
    <citation type="submission" date="2024-01" db="EMBL/GenBank/DDBJ databases">
        <title>Genome assemblies of Stephania.</title>
        <authorList>
            <person name="Yang L."/>
        </authorList>
    </citation>
    <scope>NUCLEOTIDE SEQUENCE [LARGE SCALE GENOMIC DNA]</scope>
    <source>
        <strain evidence="1">JXDWG</strain>
        <tissue evidence="1">Leaf</tissue>
    </source>
</reference>
<keyword evidence="2" id="KW-1185">Reference proteome</keyword>
<dbReference type="Proteomes" id="UP001419268">
    <property type="component" value="Unassembled WGS sequence"/>
</dbReference>
<evidence type="ECO:0000313" key="2">
    <source>
        <dbReference type="Proteomes" id="UP001419268"/>
    </source>
</evidence>
<name>A0AAP0NZE3_9MAGN</name>
<comment type="caution">
    <text evidence="1">The sequence shown here is derived from an EMBL/GenBank/DDBJ whole genome shotgun (WGS) entry which is preliminary data.</text>
</comment>
<dbReference type="AlphaFoldDB" id="A0AAP0NZE3"/>
<dbReference type="EMBL" id="JBBNAG010000006">
    <property type="protein sequence ID" value="KAK9125602.1"/>
    <property type="molecule type" value="Genomic_DNA"/>
</dbReference>
<gene>
    <name evidence="1" type="ORF">Scep_014448</name>
</gene>
<evidence type="ECO:0000313" key="1">
    <source>
        <dbReference type="EMBL" id="KAK9125602.1"/>
    </source>
</evidence>
<sequence>MQAKDFQHVNDLNLTGKGRSPLCRELMVGRILPPYVWAKINVDGALRAGCGVATAGTVLRNAEGEWVGEQWQNWGHVELSRPKCGVLS</sequence>